<dbReference type="GO" id="GO:0004525">
    <property type="term" value="F:ribonuclease III activity"/>
    <property type="evidence" value="ECO:0007669"/>
    <property type="project" value="InterPro"/>
</dbReference>
<name>A0AAD9NSQ1_RIDPI</name>
<accession>A0AAD9NSQ1</accession>
<dbReference type="GO" id="GO:0006396">
    <property type="term" value="P:RNA processing"/>
    <property type="evidence" value="ECO:0007669"/>
    <property type="project" value="InterPro"/>
</dbReference>
<dbReference type="GO" id="GO:0003725">
    <property type="term" value="F:double-stranded RNA binding"/>
    <property type="evidence" value="ECO:0007669"/>
    <property type="project" value="InterPro"/>
</dbReference>
<evidence type="ECO:0000256" key="4">
    <source>
        <dbReference type="ARBA" id="ARBA00022980"/>
    </source>
</evidence>
<protein>
    <recommendedName>
        <fullName evidence="8">Large ribosomal subunit protein mL44</fullName>
    </recommendedName>
</protein>
<comment type="subcellular location">
    <subcellularLocation>
        <location evidence="1">Mitochondrion</location>
    </subcellularLocation>
</comment>
<evidence type="ECO:0000313" key="11">
    <source>
        <dbReference type="Proteomes" id="UP001209878"/>
    </source>
</evidence>
<dbReference type="GO" id="GO:0005762">
    <property type="term" value="C:mitochondrial large ribosomal subunit"/>
    <property type="evidence" value="ECO:0007669"/>
    <property type="project" value="TreeGrafter"/>
</dbReference>
<dbReference type="GO" id="GO:0070125">
    <property type="term" value="P:mitochondrial translational elongation"/>
    <property type="evidence" value="ECO:0007669"/>
    <property type="project" value="TreeGrafter"/>
</dbReference>
<dbReference type="PROSITE" id="PS50142">
    <property type="entry name" value="RNASE_3_2"/>
    <property type="match status" value="1"/>
</dbReference>
<reference evidence="10" key="1">
    <citation type="journal article" date="2023" name="Mol. Biol. Evol.">
        <title>Third-Generation Sequencing Reveals the Adaptive Role of the Epigenome in Three Deep-Sea Polychaetes.</title>
        <authorList>
            <person name="Perez M."/>
            <person name="Aroh O."/>
            <person name="Sun Y."/>
            <person name="Lan Y."/>
            <person name="Juniper S.K."/>
            <person name="Young C.R."/>
            <person name="Angers B."/>
            <person name="Qian P.Y."/>
        </authorList>
    </citation>
    <scope>NUCLEOTIDE SEQUENCE</scope>
    <source>
        <strain evidence="10">R07B-5</strain>
    </source>
</reference>
<evidence type="ECO:0000259" key="9">
    <source>
        <dbReference type="PROSITE" id="PS50142"/>
    </source>
</evidence>
<dbReference type="AlphaFoldDB" id="A0AAD9NSQ1"/>
<dbReference type="Proteomes" id="UP001209878">
    <property type="component" value="Unassembled WGS sequence"/>
</dbReference>
<organism evidence="10 11">
    <name type="scientific">Ridgeia piscesae</name>
    <name type="common">Tubeworm</name>
    <dbReference type="NCBI Taxonomy" id="27915"/>
    <lineage>
        <taxon>Eukaryota</taxon>
        <taxon>Metazoa</taxon>
        <taxon>Spiralia</taxon>
        <taxon>Lophotrochozoa</taxon>
        <taxon>Annelida</taxon>
        <taxon>Polychaeta</taxon>
        <taxon>Sedentaria</taxon>
        <taxon>Canalipalpata</taxon>
        <taxon>Sabellida</taxon>
        <taxon>Siboglinidae</taxon>
        <taxon>Ridgeia</taxon>
    </lineage>
</organism>
<evidence type="ECO:0000256" key="8">
    <source>
        <dbReference type="ARBA" id="ARBA00035187"/>
    </source>
</evidence>
<dbReference type="CDD" id="cd00593">
    <property type="entry name" value="RIBOc"/>
    <property type="match status" value="1"/>
</dbReference>
<dbReference type="InterPro" id="IPR055189">
    <property type="entry name" value="RM44_endonuclase"/>
</dbReference>
<evidence type="ECO:0000313" key="10">
    <source>
        <dbReference type="EMBL" id="KAK2181372.1"/>
    </source>
</evidence>
<proteinExistence type="inferred from homology"/>
<dbReference type="Pfam" id="PF22892">
    <property type="entry name" value="DSRM_MRPL44"/>
    <property type="match status" value="1"/>
</dbReference>
<evidence type="ECO:0000256" key="3">
    <source>
        <dbReference type="ARBA" id="ARBA00022946"/>
    </source>
</evidence>
<dbReference type="PANTHER" id="PTHR11207:SF5">
    <property type="entry name" value="LARGE RIBOSOMAL SUBUNIT PROTEIN ML44"/>
    <property type="match status" value="1"/>
</dbReference>
<feature type="domain" description="RNase III" evidence="9">
    <location>
        <begin position="75"/>
        <end position="209"/>
    </location>
</feature>
<dbReference type="CDD" id="cd19874">
    <property type="entry name" value="DSRM_MRPL44"/>
    <property type="match status" value="1"/>
</dbReference>
<keyword evidence="5" id="KW-0496">Mitochondrion</keyword>
<dbReference type="FunFam" id="3.30.160.20:FF:000037">
    <property type="entry name" value="39S ribosomal protein L44, mitochondrial"/>
    <property type="match status" value="1"/>
</dbReference>
<dbReference type="SUPFAM" id="SSF54768">
    <property type="entry name" value="dsRNA-binding domain-like"/>
    <property type="match status" value="1"/>
</dbReference>
<evidence type="ECO:0000256" key="7">
    <source>
        <dbReference type="ARBA" id="ARBA00024034"/>
    </source>
</evidence>
<sequence>MSLVLRNVLSFCARRTALSGRLIAQRQAIPVRCYKKWVLPAYRSLYKRRLEQGPEPERHRSEWLNWNYNAEVYAFGQRVGEDLSEATLRTALTDRSYVEAENEKRKGLETEEEDEELSLDISHNEELSALGEKLCNNFVKGYLRSTYPNLPEEGVGAICDFLTGDEMLAYIGSHLGLKDIVLASEFPVPDSTLSKAFTAVIGAIDTDQGTERAQLFVHDFVLTQLIGKTLDSMWTISNPMGLLAGIVAKQGMAEPESRLLWETGSETVVAAYMVGIYCNKQLIGKAAGETVSIAEHMAAQNALQQFFNFGNDAAIHFDRHSLTVNAERNASIEDFVSQDKTQTLA</sequence>
<keyword evidence="2" id="KW-0694">RNA-binding</keyword>
<dbReference type="PANTHER" id="PTHR11207">
    <property type="entry name" value="RIBONUCLEASE III"/>
    <property type="match status" value="1"/>
</dbReference>
<dbReference type="GO" id="GO:0070877">
    <property type="term" value="C:microprocessor complex"/>
    <property type="evidence" value="ECO:0007669"/>
    <property type="project" value="TreeGrafter"/>
</dbReference>
<gene>
    <name evidence="10" type="ORF">NP493_401g02045</name>
</gene>
<evidence type="ECO:0000256" key="5">
    <source>
        <dbReference type="ARBA" id="ARBA00023128"/>
    </source>
</evidence>
<dbReference type="InterPro" id="IPR000999">
    <property type="entry name" value="RNase_III_dom"/>
</dbReference>
<keyword evidence="11" id="KW-1185">Reference proteome</keyword>
<dbReference type="SMART" id="SM00535">
    <property type="entry name" value="RIBOc"/>
    <property type="match status" value="1"/>
</dbReference>
<keyword evidence="3" id="KW-0809">Transit peptide</keyword>
<evidence type="ECO:0000256" key="1">
    <source>
        <dbReference type="ARBA" id="ARBA00004173"/>
    </source>
</evidence>
<dbReference type="Pfam" id="PF22935">
    <property type="entry name" value="RM44_endonuclase"/>
    <property type="match status" value="1"/>
</dbReference>
<dbReference type="InterPro" id="IPR036389">
    <property type="entry name" value="RNase_III_sf"/>
</dbReference>
<dbReference type="Gene3D" id="3.30.160.20">
    <property type="match status" value="1"/>
</dbReference>
<keyword evidence="4" id="KW-0689">Ribosomal protein</keyword>
<dbReference type="Gene3D" id="1.10.1520.10">
    <property type="entry name" value="Ribonuclease III domain"/>
    <property type="match status" value="1"/>
</dbReference>
<dbReference type="EMBL" id="JAODUO010000401">
    <property type="protein sequence ID" value="KAK2181372.1"/>
    <property type="molecule type" value="Genomic_DNA"/>
</dbReference>
<keyword evidence="6" id="KW-0687">Ribonucleoprotein</keyword>
<evidence type="ECO:0000256" key="6">
    <source>
        <dbReference type="ARBA" id="ARBA00023274"/>
    </source>
</evidence>
<comment type="caution">
    <text evidence="10">The sequence shown here is derived from an EMBL/GenBank/DDBJ whole genome shotgun (WGS) entry which is preliminary data.</text>
</comment>
<dbReference type="SUPFAM" id="SSF69065">
    <property type="entry name" value="RNase III domain-like"/>
    <property type="match status" value="1"/>
</dbReference>
<evidence type="ECO:0000256" key="2">
    <source>
        <dbReference type="ARBA" id="ARBA00022884"/>
    </source>
</evidence>
<dbReference type="InterPro" id="IPR044444">
    <property type="entry name" value="Ribosomal_mL44_DSRM_metazoa"/>
</dbReference>
<comment type="similarity">
    <text evidence="7">Belongs to the ribonuclease III family. Mitochondrion-specific ribosomal protein mL44 subfamily.</text>
</comment>